<dbReference type="InterPro" id="IPR003392">
    <property type="entry name" value="PTHD_SSD"/>
</dbReference>
<dbReference type="AlphaFoldDB" id="A0A238KZB1"/>
<feature type="transmembrane region" description="Helical" evidence="1">
    <location>
        <begin position="105"/>
        <end position="125"/>
    </location>
</feature>
<evidence type="ECO:0000313" key="3">
    <source>
        <dbReference type="EMBL" id="SMX48155.1"/>
    </source>
</evidence>
<protein>
    <recommendedName>
        <fullName evidence="2">Patched domain-containing protein</fullName>
    </recommendedName>
</protein>
<dbReference type="GO" id="GO:0016020">
    <property type="term" value="C:membrane"/>
    <property type="evidence" value="ECO:0007669"/>
    <property type="project" value="InterPro"/>
</dbReference>
<gene>
    <name evidence="3" type="ORF">MAA8898_03882</name>
</gene>
<dbReference type="Pfam" id="PF02460">
    <property type="entry name" value="Patched"/>
    <property type="match status" value="1"/>
</dbReference>
<reference evidence="3 4" key="1">
    <citation type="submission" date="2017-05" db="EMBL/GenBank/DDBJ databases">
        <authorList>
            <person name="Song R."/>
            <person name="Chenine A.L."/>
            <person name="Ruprecht R.M."/>
        </authorList>
    </citation>
    <scope>NUCLEOTIDE SEQUENCE [LARGE SCALE GENOMIC DNA]</scope>
    <source>
        <strain evidence="3 4">CECT 8898</strain>
    </source>
</reference>
<evidence type="ECO:0000313" key="4">
    <source>
        <dbReference type="Proteomes" id="UP000207598"/>
    </source>
</evidence>
<dbReference type="EMBL" id="FXYF01000012">
    <property type="protein sequence ID" value="SMX48155.1"/>
    <property type="molecule type" value="Genomic_DNA"/>
</dbReference>
<dbReference type="SUPFAM" id="SSF82866">
    <property type="entry name" value="Multidrug efflux transporter AcrB transmembrane domain"/>
    <property type="match status" value="1"/>
</dbReference>
<sequence>MAAEVRLASLADPAPTVQSVSLAQLQREISAALVQDQLGVTPLATLVCIALALTGIPFDPLMNIAPTVVLVLGIADGVHVFQAMQRHATEGDMRHAFRCAVMETMPAVILVALTTALAFFCVLFVGPLTLPNVAIAGAAGPRAGDAGGLHDPAIRRAGAVRGGVVAPVARACGPQRHPCCASGAAGIEAAKFQLESRPDARLRFITLHEDGSFSASRS</sequence>
<feature type="transmembrane region" description="Helical" evidence="1">
    <location>
        <begin position="38"/>
        <end position="58"/>
    </location>
</feature>
<dbReference type="Proteomes" id="UP000207598">
    <property type="component" value="Unassembled WGS sequence"/>
</dbReference>
<keyword evidence="4" id="KW-1185">Reference proteome</keyword>
<dbReference type="Gene3D" id="1.20.1640.10">
    <property type="entry name" value="Multidrug efflux transporter AcrB transmembrane domain"/>
    <property type="match status" value="1"/>
</dbReference>
<evidence type="ECO:0000259" key="2">
    <source>
        <dbReference type="Pfam" id="PF02460"/>
    </source>
</evidence>
<keyword evidence="1" id="KW-0472">Membrane</keyword>
<accession>A0A238KZB1</accession>
<proteinExistence type="predicted"/>
<keyword evidence="1" id="KW-0812">Transmembrane</keyword>
<keyword evidence="1" id="KW-1133">Transmembrane helix</keyword>
<organism evidence="3 4">
    <name type="scientific">Maliponia aquimaris</name>
    <dbReference type="NCBI Taxonomy" id="1673631"/>
    <lineage>
        <taxon>Bacteria</taxon>
        <taxon>Pseudomonadati</taxon>
        <taxon>Pseudomonadota</taxon>
        <taxon>Alphaproteobacteria</taxon>
        <taxon>Rhodobacterales</taxon>
        <taxon>Paracoccaceae</taxon>
        <taxon>Maliponia</taxon>
    </lineage>
</organism>
<feature type="domain" description="Patched" evidence="2">
    <location>
        <begin position="44"/>
        <end position="120"/>
    </location>
</feature>
<name>A0A238KZB1_9RHOB</name>
<evidence type="ECO:0000256" key="1">
    <source>
        <dbReference type="SAM" id="Phobius"/>
    </source>
</evidence>
<feature type="transmembrane region" description="Helical" evidence="1">
    <location>
        <begin position="64"/>
        <end position="84"/>
    </location>
</feature>